<dbReference type="EMBL" id="MN738959">
    <property type="protein sequence ID" value="QHT33153.1"/>
    <property type="molecule type" value="Genomic_DNA"/>
</dbReference>
<reference evidence="2" key="1">
    <citation type="journal article" date="2020" name="Nature">
        <title>Giant virus diversity and host interactions through global metagenomics.</title>
        <authorList>
            <person name="Schulz F."/>
            <person name="Roux S."/>
            <person name="Paez-Espino D."/>
            <person name="Jungbluth S."/>
            <person name="Walsh D.A."/>
            <person name="Denef V.J."/>
            <person name="McMahon K.D."/>
            <person name="Konstantinidis K.T."/>
            <person name="Eloe-Fadrosh E.A."/>
            <person name="Kyrpides N.C."/>
            <person name="Woyke T."/>
        </authorList>
    </citation>
    <scope>NUCLEOTIDE SEQUENCE</scope>
    <source>
        <strain evidence="2">GVMAG-M-3300009161-34</strain>
    </source>
</reference>
<protein>
    <submittedName>
        <fullName evidence="2">Uncharacterized protein</fullName>
    </submittedName>
</protein>
<dbReference type="AlphaFoldDB" id="A0A6C0EXA4"/>
<feature type="transmembrane region" description="Helical" evidence="1">
    <location>
        <begin position="6"/>
        <end position="26"/>
    </location>
</feature>
<name>A0A6C0EXA4_9ZZZZ</name>
<accession>A0A6C0EXA4</accession>
<organism evidence="2">
    <name type="scientific">viral metagenome</name>
    <dbReference type="NCBI Taxonomy" id="1070528"/>
    <lineage>
        <taxon>unclassified sequences</taxon>
        <taxon>metagenomes</taxon>
        <taxon>organismal metagenomes</taxon>
    </lineage>
</organism>
<evidence type="ECO:0000313" key="2">
    <source>
        <dbReference type="EMBL" id="QHT33153.1"/>
    </source>
</evidence>
<evidence type="ECO:0000256" key="1">
    <source>
        <dbReference type="SAM" id="Phobius"/>
    </source>
</evidence>
<proteinExistence type="predicted"/>
<sequence>MRTVDLLNSIFIIIVFIVLYVANILAIGKKNIENNWAVYRCSPMVMPFASIFGHDTMQNFAYCIQNMQTNFMAPMLAPSNYSNVLAISGISAAATSHKNSLGLLGNVRGFLENNFGSLFNVFGNISVLMTLLVERMRDMMSKLVGTFYTLGYMMVGTADTAQSTWNALPGDLLRSLM</sequence>
<keyword evidence="1" id="KW-0812">Transmembrane</keyword>
<keyword evidence="1" id="KW-0472">Membrane</keyword>
<keyword evidence="1" id="KW-1133">Transmembrane helix</keyword>